<gene>
    <name evidence="3" type="ORF">PXEA_LOCUS29760</name>
</gene>
<evidence type="ECO:0000256" key="1">
    <source>
        <dbReference type="SAM" id="MobiDB-lite"/>
    </source>
</evidence>
<keyword evidence="2" id="KW-1133">Transmembrane helix</keyword>
<keyword evidence="2" id="KW-0472">Membrane</keyword>
<feature type="region of interest" description="Disordered" evidence="1">
    <location>
        <begin position="180"/>
        <end position="203"/>
    </location>
</feature>
<organism evidence="3 4">
    <name type="scientific">Protopolystoma xenopodis</name>
    <dbReference type="NCBI Taxonomy" id="117903"/>
    <lineage>
        <taxon>Eukaryota</taxon>
        <taxon>Metazoa</taxon>
        <taxon>Spiralia</taxon>
        <taxon>Lophotrochozoa</taxon>
        <taxon>Platyhelminthes</taxon>
        <taxon>Monogenea</taxon>
        <taxon>Polyopisthocotylea</taxon>
        <taxon>Polystomatidea</taxon>
        <taxon>Polystomatidae</taxon>
        <taxon>Protopolystoma</taxon>
    </lineage>
</organism>
<evidence type="ECO:0000256" key="2">
    <source>
        <dbReference type="SAM" id="Phobius"/>
    </source>
</evidence>
<feature type="region of interest" description="Disordered" evidence="1">
    <location>
        <begin position="36"/>
        <end position="62"/>
    </location>
</feature>
<evidence type="ECO:0000313" key="3">
    <source>
        <dbReference type="EMBL" id="VEL36320.1"/>
    </source>
</evidence>
<protein>
    <submittedName>
        <fullName evidence="3">Uncharacterized protein</fullName>
    </submittedName>
</protein>
<keyword evidence="4" id="KW-1185">Reference proteome</keyword>
<keyword evidence="2" id="KW-0812">Transmembrane</keyword>
<reference evidence="3" key="1">
    <citation type="submission" date="2018-11" db="EMBL/GenBank/DDBJ databases">
        <authorList>
            <consortium name="Pathogen Informatics"/>
        </authorList>
    </citation>
    <scope>NUCLEOTIDE SEQUENCE</scope>
</reference>
<dbReference type="Proteomes" id="UP000784294">
    <property type="component" value="Unassembled WGS sequence"/>
</dbReference>
<dbReference type="AlphaFoldDB" id="A0A3S5B7T9"/>
<sequence>MLVFKNVSVWFLYFTLIRLLFTHILRQERELVAQLSSERNSSASATTNRRSGNGTTTAATVKARRDFEKHVNTLTEDRDQWRTEADLMARIIRRWGIQEHSPVNKVNATTEANLYDSPSQLEVSGSTIFLIIFDHGEMLEYLSFRLKSRLTESSAGIHRGRRAVRRLPICTNLQSQLQVNPTTASGEANSRIPSTRLFKPNER</sequence>
<dbReference type="EMBL" id="CAAALY010251937">
    <property type="protein sequence ID" value="VEL36320.1"/>
    <property type="molecule type" value="Genomic_DNA"/>
</dbReference>
<name>A0A3S5B7T9_9PLAT</name>
<feature type="transmembrane region" description="Helical" evidence="2">
    <location>
        <begin position="6"/>
        <end position="25"/>
    </location>
</feature>
<proteinExistence type="predicted"/>
<feature type="compositionally biased region" description="Low complexity" evidence="1">
    <location>
        <begin position="45"/>
        <end position="58"/>
    </location>
</feature>
<evidence type="ECO:0000313" key="4">
    <source>
        <dbReference type="Proteomes" id="UP000784294"/>
    </source>
</evidence>
<accession>A0A3S5B7T9</accession>
<feature type="compositionally biased region" description="Polar residues" evidence="1">
    <location>
        <begin position="180"/>
        <end position="193"/>
    </location>
</feature>
<comment type="caution">
    <text evidence="3">The sequence shown here is derived from an EMBL/GenBank/DDBJ whole genome shotgun (WGS) entry which is preliminary data.</text>
</comment>